<sequence length="673" mass="71055">MRSLLSFGLVLFAVPSWAQAPGDDQEEANAGPIIVVTGEGLEETPASPAYSSREIGREQIVTTPSGTVEEALGAVAGFQQFRRSDSRSANPSAQGVTLRALGGNATSRALVLLDGVPIADPFFGYIPFGALATERLASIRVTRGGGSGPFGAGALAGTIELESAGLDTLAPFGASLLANDRGATEASAILARPLGAGFAVVSGRWDRSQGFFTTPENQRVPATARSRYDSWSGSLRGVAPIGASVELQANALVFDDRRTLRFQGADTSASGADASLRLVGRGEWQFDALAYLQTRDFSNVVISSTRFVPVLDQRDTPSTGLGGKLELRPPVGGGHTLRIGADFRQAEGELQEDAFSALTGNVTERRRAGGSTSDLGLFVEDDWSLGELVLSGGLRADRTVIGDGFYVARNPSGGIVEEVIAPRRTDWSVTWRAGAAWQATDTLRLRGAAYRGLRLPTLNELLRPFVVFPVVTQANAALRNEELEGYEMGVDFTPTPAVELTATVFDNRVDGAIANVTLAPNLRQRQNLPAIEARGVELGARAAIGAFSFDGTLAYTDAEVVGRGPSAALDGNRPSQTPRWTAAATASLRPSDGWLAALTLRHVGEQFESDLETDRLAPATTLGAFFQAPLAGTLSVVMRGENLTGETIVTRNADGSVDLGVPRTFWAGLRYGF</sequence>
<keyword evidence="16" id="KW-1185">Reference proteome</keyword>
<feature type="domain" description="TonB-dependent receptor-like beta-barrel" evidence="13">
    <location>
        <begin position="223"/>
        <end position="627"/>
    </location>
</feature>
<evidence type="ECO:0000256" key="8">
    <source>
        <dbReference type="ARBA" id="ARBA00023170"/>
    </source>
</evidence>
<evidence type="ECO:0000259" key="14">
    <source>
        <dbReference type="Pfam" id="PF07715"/>
    </source>
</evidence>
<dbReference type="SUPFAM" id="SSF56935">
    <property type="entry name" value="Porins"/>
    <property type="match status" value="1"/>
</dbReference>
<feature type="signal peptide" evidence="12">
    <location>
        <begin position="1"/>
        <end position="20"/>
    </location>
</feature>
<dbReference type="InterPro" id="IPR039426">
    <property type="entry name" value="TonB-dep_rcpt-like"/>
</dbReference>
<reference evidence="15" key="1">
    <citation type="submission" date="2022-02" db="EMBL/GenBank/DDBJ databases">
        <title>Qipengyuania spongiae sp. nov., isolated from marine sponge.</title>
        <authorList>
            <person name="Li Z."/>
            <person name="Zhang M."/>
        </authorList>
    </citation>
    <scope>NUCLEOTIDE SEQUENCE</scope>
    <source>
        <strain evidence="15">PHS-Z21</strain>
    </source>
</reference>
<dbReference type="Gene3D" id="2.170.130.10">
    <property type="entry name" value="TonB-dependent receptor, plug domain"/>
    <property type="match status" value="1"/>
</dbReference>
<feature type="chain" id="PRO_5046015000" evidence="12">
    <location>
        <begin position="21"/>
        <end position="673"/>
    </location>
</feature>
<dbReference type="Pfam" id="PF00593">
    <property type="entry name" value="TonB_dep_Rec_b-barrel"/>
    <property type="match status" value="1"/>
</dbReference>
<name>A0ABY5T2P5_9SPHN</name>
<dbReference type="InterPro" id="IPR036942">
    <property type="entry name" value="Beta-barrel_TonB_sf"/>
</dbReference>
<evidence type="ECO:0000256" key="2">
    <source>
        <dbReference type="ARBA" id="ARBA00022448"/>
    </source>
</evidence>
<evidence type="ECO:0000256" key="5">
    <source>
        <dbReference type="ARBA" id="ARBA00022729"/>
    </source>
</evidence>
<keyword evidence="4 10" id="KW-0812">Transmembrane</keyword>
<evidence type="ECO:0000256" key="7">
    <source>
        <dbReference type="ARBA" id="ARBA00023136"/>
    </source>
</evidence>
<keyword evidence="2 10" id="KW-0813">Transport</keyword>
<comment type="subcellular location">
    <subcellularLocation>
        <location evidence="1 10">Cell outer membrane</location>
        <topology evidence="1 10">Multi-pass membrane protein</topology>
    </subcellularLocation>
</comment>
<evidence type="ECO:0000256" key="4">
    <source>
        <dbReference type="ARBA" id="ARBA00022692"/>
    </source>
</evidence>
<keyword evidence="3 10" id="KW-1134">Transmembrane beta strand</keyword>
<keyword evidence="8 15" id="KW-0675">Receptor</keyword>
<dbReference type="Proteomes" id="UP001065265">
    <property type="component" value="Chromosome"/>
</dbReference>
<dbReference type="Pfam" id="PF07715">
    <property type="entry name" value="Plug"/>
    <property type="match status" value="1"/>
</dbReference>
<dbReference type="InterPro" id="IPR000531">
    <property type="entry name" value="Beta-barrel_TonB"/>
</dbReference>
<dbReference type="InterPro" id="IPR037066">
    <property type="entry name" value="Plug_dom_sf"/>
</dbReference>
<keyword evidence="6 11" id="KW-0798">TonB box</keyword>
<keyword evidence="9 10" id="KW-0998">Cell outer membrane</keyword>
<organism evidence="15 16">
    <name type="scientific">Qipengyuania spongiae</name>
    <dbReference type="NCBI Taxonomy" id="2909673"/>
    <lineage>
        <taxon>Bacteria</taxon>
        <taxon>Pseudomonadati</taxon>
        <taxon>Pseudomonadota</taxon>
        <taxon>Alphaproteobacteria</taxon>
        <taxon>Sphingomonadales</taxon>
        <taxon>Erythrobacteraceae</taxon>
        <taxon>Qipengyuania</taxon>
    </lineage>
</organism>
<evidence type="ECO:0000256" key="6">
    <source>
        <dbReference type="ARBA" id="ARBA00023077"/>
    </source>
</evidence>
<evidence type="ECO:0000256" key="1">
    <source>
        <dbReference type="ARBA" id="ARBA00004571"/>
    </source>
</evidence>
<gene>
    <name evidence="15" type="ORF">L1F33_05385</name>
</gene>
<keyword evidence="7 10" id="KW-0472">Membrane</keyword>
<evidence type="ECO:0000256" key="9">
    <source>
        <dbReference type="ARBA" id="ARBA00023237"/>
    </source>
</evidence>
<evidence type="ECO:0000313" key="16">
    <source>
        <dbReference type="Proteomes" id="UP001065265"/>
    </source>
</evidence>
<evidence type="ECO:0000313" key="15">
    <source>
        <dbReference type="EMBL" id="UVI40376.1"/>
    </source>
</evidence>
<feature type="domain" description="TonB-dependent receptor plug" evidence="14">
    <location>
        <begin position="50"/>
        <end position="158"/>
    </location>
</feature>
<dbReference type="PROSITE" id="PS52016">
    <property type="entry name" value="TONB_DEPENDENT_REC_3"/>
    <property type="match status" value="1"/>
</dbReference>
<evidence type="ECO:0000256" key="3">
    <source>
        <dbReference type="ARBA" id="ARBA00022452"/>
    </source>
</evidence>
<accession>A0ABY5T2P5</accession>
<dbReference type="Gene3D" id="2.40.170.20">
    <property type="entry name" value="TonB-dependent receptor, beta-barrel domain"/>
    <property type="match status" value="1"/>
</dbReference>
<proteinExistence type="inferred from homology"/>
<evidence type="ECO:0000256" key="10">
    <source>
        <dbReference type="PROSITE-ProRule" id="PRU01360"/>
    </source>
</evidence>
<dbReference type="PANTHER" id="PTHR30069">
    <property type="entry name" value="TONB-DEPENDENT OUTER MEMBRANE RECEPTOR"/>
    <property type="match status" value="1"/>
</dbReference>
<evidence type="ECO:0000256" key="11">
    <source>
        <dbReference type="RuleBase" id="RU003357"/>
    </source>
</evidence>
<comment type="similarity">
    <text evidence="10 11">Belongs to the TonB-dependent receptor family.</text>
</comment>
<dbReference type="EMBL" id="CP092471">
    <property type="protein sequence ID" value="UVI40376.1"/>
    <property type="molecule type" value="Genomic_DNA"/>
</dbReference>
<dbReference type="RefSeq" id="WP_265560596.1">
    <property type="nucleotide sequence ID" value="NZ_CP092471.1"/>
</dbReference>
<dbReference type="PANTHER" id="PTHR30069:SF29">
    <property type="entry name" value="HEMOGLOBIN AND HEMOGLOBIN-HAPTOGLOBIN-BINDING PROTEIN 1-RELATED"/>
    <property type="match status" value="1"/>
</dbReference>
<evidence type="ECO:0000259" key="13">
    <source>
        <dbReference type="Pfam" id="PF00593"/>
    </source>
</evidence>
<dbReference type="InterPro" id="IPR012910">
    <property type="entry name" value="Plug_dom"/>
</dbReference>
<keyword evidence="5 12" id="KW-0732">Signal</keyword>
<protein>
    <submittedName>
        <fullName evidence="15">TonB-dependent receptor</fullName>
    </submittedName>
</protein>
<evidence type="ECO:0000256" key="12">
    <source>
        <dbReference type="SAM" id="SignalP"/>
    </source>
</evidence>